<feature type="region of interest" description="Disordered" evidence="1">
    <location>
        <begin position="1"/>
        <end position="23"/>
    </location>
</feature>
<name>A0AA88GTM1_NAELO</name>
<proteinExistence type="predicted"/>
<keyword evidence="3" id="KW-1185">Reference proteome</keyword>
<dbReference type="Proteomes" id="UP000816034">
    <property type="component" value="Unassembled WGS sequence"/>
</dbReference>
<accession>A0AA88GTM1</accession>
<evidence type="ECO:0000313" key="2">
    <source>
        <dbReference type="EMBL" id="KAG2386822.1"/>
    </source>
</evidence>
<evidence type="ECO:0008006" key="4">
    <source>
        <dbReference type="Google" id="ProtNLM"/>
    </source>
</evidence>
<organism evidence="2 3">
    <name type="scientific">Naegleria lovaniensis</name>
    <name type="common">Amoeba</name>
    <dbReference type="NCBI Taxonomy" id="51637"/>
    <lineage>
        <taxon>Eukaryota</taxon>
        <taxon>Discoba</taxon>
        <taxon>Heterolobosea</taxon>
        <taxon>Tetramitia</taxon>
        <taxon>Eutetramitia</taxon>
        <taxon>Vahlkampfiidae</taxon>
        <taxon>Naegleria</taxon>
    </lineage>
</organism>
<dbReference type="RefSeq" id="XP_044550814.1">
    <property type="nucleotide sequence ID" value="XM_044691210.1"/>
</dbReference>
<feature type="compositionally biased region" description="Low complexity" evidence="1">
    <location>
        <begin position="1"/>
        <end position="13"/>
    </location>
</feature>
<comment type="caution">
    <text evidence="2">The sequence shown here is derived from an EMBL/GenBank/DDBJ whole genome shotgun (WGS) entry which is preliminary data.</text>
</comment>
<gene>
    <name evidence="2" type="ORF">C9374_001857</name>
</gene>
<evidence type="ECO:0000313" key="3">
    <source>
        <dbReference type="Proteomes" id="UP000816034"/>
    </source>
</evidence>
<dbReference type="Gene3D" id="3.40.30.10">
    <property type="entry name" value="Glutaredoxin"/>
    <property type="match status" value="1"/>
</dbReference>
<sequence>MSAANSTTTTSSSEQPQQTKVPIRWDSASTVRDALTSKSDMKMVVCCFAEPFSPISTTLARWFEEIRMGDSVTYAQIFILDPFENSQFASECGIKTSPAVVLFWDGKPVSIQRNGWDEDTKIVGVSTKENYINVIRLLREVGEEEKYPMLLKVENL</sequence>
<evidence type="ECO:0000256" key="1">
    <source>
        <dbReference type="SAM" id="MobiDB-lite"/>
    </source>
</evidence>
<protein>
    <recommendedName>
        <fullName evidence="4">Thioredoxin domain-containing protein</fullName>
    </recommendedName>
</protein>
<dbReference type="EMBL" id="PYSW02000014">
    <property type="protein sequence ID" value="KAG2386822.1"/>
    <property type="molecule type" value="Genomic_DNA"/>
</dbReference>
<dbReference type="AlphaFoldDB" id="A0AA88GTM1"/>
<dbReference type="SUPFAM" id="SSF52833">
    <property type="entry name" value="Thioredoxin-like"/>
    <property type="match status" value="1"/>
</dbReference>
<dbReference type="InterPro" id="IPR036249">
    <property type="entry name" value="Thioredoxin-like_sf"/>
</dbReference>
<reference evidence="2 3" key="1">
    <citation type="journal article" date="2018" name="BMC Genomics">
        <title>The genome of Naegleria lovaniensis, the basis for a comparative approach to unravel pathogenicity factors of the human pathogenic amoeba N. fowleri.</title>
        <authorList>
            <person name="Liechti N."/>
            <person name="Schurch N."/>
            <person name="Bruggmann R."/>
            <person name="Wittwer M."/>
        </authorList>
    </citation>
    <scope>NUCLEOTIDE SEQUENCE [LARGE SCALE GENOMIC DNA]</scope>
    <source>
        <strain evidence="2 3">ATCC 30569</strain>
    </source>
</reference>
<dbReference type="GeneID" id="68094313"/>